<dbReference type="EMBL" id="CP150096">
    <property type="protein sequence ID" value="WZN49179.1"/>
    <property type="molecule type" value="Genomic_DNA"/>
</dbReference>
<name>A0ABZ2ZA98_9BACT</name>
<dbReference type="Proteomes" id="UP001449657">
    <property type="component" value="Chromosome"/>
</dbReference>
<keyword evidence="2" id="KW-1185">Reference proteome</keyword>
<accession>A0ABZ2ZA98</accession>
<reference evidence="1 2" key="1">
    <citation type="submission" date="2024-03" db="EMBL/GenBank/DDBJ databases">
        <title>Chitinophaga caseinilytica sp. nov., a casein hydrolysing bacterium isolated from forest soil.</title>
        <authorList>
            <person name="Lee D.S."/>
            <person name="Han D.M."/>
            <person name="Baek J.H."/>
            <person name="Choi D.G."/>
            <person name="Jeon J.H."/>
            <person name="Jeon C.O."/>
        </authorList>
    </citation>
    <scope>NUCLEOTIDE SEQUENCE [LARGE SCALE GENOMIC DNA]</scope>
    <source>
        <strain evidence="1 2">KACC 19118</strain>
    </source>
</reference>
<evidence type="ECO:0000313" key="2">
    <source>
        <dbReference type="Proteomes" id="UP001449657"/>
    </source>
</evidence>
<proteinExistence type="predicted"/>
<sequence>MQHLKLIYHLLRERKYTIEGAKQKLREDKRIASRNFEMVKSLEKVRTFLTELKDQL</sequence>
<protein>
    <submittedName>
        <fullName evidence="1">Uncharacterized protein</fullName>
    </submittedName>
</protein>
<gene>
    <name evidence="1" type="ORF">WJU22_03290</name>
</gene>
<evidence type="ECO:0000313" key="1">
    <source>
        <dbReference type="EMBL" id="WZN49179.1"/>
    </source>
</evidence>
<organism evidence="1 2">
    <name type="scientific">Chitinophaga caseinilytica</name>
    <dbReference type="NCBI Taxonomy" id="2267521"/>
    <lineage>
        <taxon>Bacteria</taxon>
        <taxon>Pseudomonadati</taxon>
        <taxon>Bacteroidota</taxon>
        <taxon>Chitinophagia</taxon>
        <taxon>Chitinophagales</taxon>
        <taxon>Chitinophagaceae</taxon>
        <taxon>Chitinophaga</taxon>
    </lineage>
</organism>